<dbReference type="EMBL" id="BAABKO010000001">
    <property type="protein sequence ID" value="GAA4763323.1"/>
    <property type="molecule type" value="Genomic_DNA"/>
</dbReference>
<dbReference type="NCBIfam" id="TIGR01439">
    <property type="entry name" value="lp_hng_hel_AbrB"/>
    <property type="match status" value="1"/>
</dbReference>
<reference evidence="3" key="1">
    <citation type="journal article" date="2019" name="Int. J. Syst. Evol. Microbiol.">
        <title>The Global Catalogue of Microorganisms (GCM) 10K type strain sequencing project: providing services to taxonomists for standard genome sequencing and annotation.</title>
        <authorList>
            <consortium name="The Broad Institute Genomics Platform"/>
            <consortium name="The Broad Institute Genome Sequencing Center for Infectious Disease"/>
            <person name="Wu L."/>
            <person name="Ma J."/>
        </authorList>
    </citation>
    <scope>NUCLEOTIDE SEQUENCE [LARGE SCALE GENOMIC DNA]</scope>
    <source>
        <strain evidence="3">JCM 18537</strain>
    </source>
</reference>
<dbReference type="InterPro" id="IPR007159">
    <property type="entry name" value="SpoVT-AbrB_dom"/>
</dbReference>
<organism evidence="2 3">
    <name type="scientific">Microbacterium gilvum</name>
    <dbReference type="NCBI Taxonomy" id="1336204"/>
    <lineage>
        <taxon>Bacteria</taxon>
        <taxon>Bacillati</taxon>
        <taxon>Actinomycetota</taxon>
        <taxon>Actinomycetes</taxon>
        <taxon>Micrococcales</taxon>
        <taxon>Microbacteriaceae</taxon>
        <taxon>Microbacterium</taxon>
    </lineage>
</organism>
<gene>
    <name evidence="2" type="ORF">GCM10023351_02400</name>
</gene>
<dbReference type="SUPFAM" id="SSF89447">
    <property type="entry name" value="AbrB/MazE/MraZ-like"/>
    <property type="match status" value="1"/>
</dbReference>
<dbReference type="Pfam" id="PF04014">
    <property type="entry name" value="MazE_antitoxin"/>
    <property type="match status" value="1"/>
</dbReference>
<evidence type="ECO:0000313" key="3">
    <source>
        <dbReference type="Proteomes" id="UP001501645"/>
    </source>
</evidence>
<dbReference type="Proteomes" id="UP001501645">
    <property type="component" value="Unassembled WGS sequence"/>
</dbReference>
<feature type="domain" description="SpoVT-AbrB" evidence="1">
    <location>
        <begin position="27"/>
        <end position="72"/>
    </location>
</feature>
<protein>
    <recommendedName>
        <fullName evidence="1">SpoVT-AbrB domain-containing protein</fullName>
    </recommendedName>
</protein>
<dbReference type="InterPro" id="IPR037914">
    <property type="entry name" value="SpoVT-AbrB_sf"/>
</dbReference>
<dbReference type="Gene3D" id="2.10.260.10">
    <property type="match status" value="1"/>
</dbReference>
<sequence length="94" mass="9799">MYNMEIMNADTPSAASATPARRFYGSVTVGERGQIAIPAQARRDHGFEPGQKLIVLGNEDGVALMSAERLLALLDDSSALAALVAASGADALPR</sequence>
<evidence type="ECO:0000259" key="1">
    <source>
        <dbReference type="SMART" id="SM00966"/>
    </source>
</evidence>
<comment type="caution">
    <text evidence="2">The sequence shown here is derived from an EMBL/GenBank/DDBJ whole genome shotgun (WGS) entry which is preliminary data.</text>
</comment>
<evidence type="ECO:0000313" key="2">
    <source>
        <dbReference type="EMBL" id="GAA4763323.1"/>
    </source>
</evidence>
<name>A0ABP8ZQK3_9MICO</name>
<dbReference type="SMART" id="SM00966">
    <property type="entry name" value="SpoVT_AbrB"/>
    <property type="match status" value="1"/>
</dbReference>
<keyword evidence="3" id="KW-1185">Reference proteome</keyword>
<proteinExistence type="predicted"/>
<accession>A0ABP8ZQK3</accession>